<evidence type="ECO:0000256" key="1">
    <source>
        <dbReference type="SAM" id="Coils"/>
    </source>
</evidence>
<evidence type="ECO:0000313" key="2">
    <source>
        <dbReference type="EMBL" id="KAH0576286.1"/>
    </source>
</evidence>
<feature type="coiled-coil region" evidence="1">
    <location>
        <begin position="159"/>
        <end position="186"/>
    </location>
</feature>
<reference evidence="2 3" key="1">
    <citation type="journal article" date="2014" name="PLoS Genet.">
        <title>The Genome of Spironucleus salmonicida Highlights a Fish Pathogen Adapted to Fluctuating Environments.</title>
        <authorList>
            <person name="Xu F."/>
            <person name="Jerlstrom-Hultqvist J."/>
            <person name="Einarsson E."/>
            <person name="Astvaldsson A."/>
            <person name="Svard S.G."/>
            <person name="Andersson J.O."/>
        </authorList>
    </citation>
    <scope>NUCLEOTIDE SEQUENCE [LARGE SCALE GENOMIC DNA]</scope>
    <source>
        <strain evidence="2 3">ATCC 50377</strain>
    </source>
</reference>
<protein>
    <submittedName>
        <fullName evidence="2">Uncharacterized protein</fullName>
    </submittedName>
</protein>
<dbReference type="KEGG" id="ssao:94295872"/>
<name>A0A9P8LXR2_9EUKA</name>
<dbReference type="GeneID" id="94295872"/>
<dbReference type="EMBL" id="AUWU02000002">
    <property type="protein sequence ID" value="KAH0576286.1"/>
    <property type="molecule type" value="Genomic_DNA"/>
</dbReference>
<keyword evidence="1" id="KW-0175">Coiled coil</keyword>
<sequence length="235" mass="27581">MDISPQVDLKRTPQQFFSPQTNPMTSQISILNIQLQQQHKINQTQRMQLQEKDHEIINLNTQLIAFQEQLEDKQLDYKRLLQENQNLILEIEQKNTNILTLQNEKFEVELTKKIDQTQFMTEPQIQQTSIHLSSLQSPSIVHSPDLNRICEFLNVNISADDVIDHIEKLNYQIDNLTENLNLALDRVKATRDYESAKAVNDVVREVMKEDFSVRVKIRRAIEEKQVVKDIYNSVQ</sequence>
<comment type="caution">
    <text evidence="2">The sequence shown here is derived from an EMBL/GenBank/DDBJ whole genome shotgun (WGS) entry which is preliminary data.</text>
</comment>
<dbReference type="RefSeq" id="XP_067767059.1">
    <property type="nucleotide sequence ID" value="XM_067905742.1"/>
</dbReference>
<dbReference type="Proteomes" id="UP000018208">
    <property type="component" value="Unassembled WGS sequence"/>
</dbReference>
<accession>A0A9P8LXR2</accession>
<organism evidence="2 3">
    <name type="scientific">Spironucleus salmonicida</name>
    <dbReference type="NCBI Taxonomy" id="348837"/>
    <lineage>
        <taxon>Eukaryota</taxon>
        <taxon>Metamonada</taxon>
        <taxon>Diplomonadida</taxon>
        <taxon>Hexamitidae</taxon>
        <taxon>Hexamitinae</taxon>
        <taxon>Spironucleus</taxon>
    </lineage>
</organism>
<proteinExistence type="predicted"/>
<keyword evidence="3" id="KW-1185">Reference proteome</keyword>
<feature type="coiled-coil region" evidence="1">
    <location>
        <begin position="63"/>
        <end position="104"/>
    </location>
</feature>
<dbReference type="AlphaFoldDB" id="A0A9P8LXR2"/>
<gene>
    <name evidence="2" type="ORF">SS50377_21849</name>
</gene>
<evidence type="ECO:0000313" key="3">
    <source>
        <dbReference type="Proteomes" id="UP000018208"/>
    </source>
</evidence>